<keyword evidence="3" id="KW-1185">Reference proteome</keyword>
<evidence type="ECO:0000259" key="1">
    <source>
        <dbReference type="PROSITE" id="PS50943"/>
    </source>
</evidence>
<name>A0A059FPN7_9PROT</name>
<dbReference type="RefSeq" id="WP_011646606.1">
    <property type="nucleotide sequence ID" value="NZ_ARYI01000009.1"/>
</dbReference>
<dbReference type="OrthoDB" id="7206663at2"/>
<dbReference type="Gene3D" id="1.10.260.40">
    <property type="entry name" value="lambda repressor-like DNA-binding domains"/>
    <property type="match status" value="1"/>
</dbReference>
<reference evidence="2 3" key="1">
    <citation type="submission" date="2013-04" db="EMBL/GenBank/DDBJ databases">
        <title>Hyphomonas hirschiana VP5 Genome Sequencing.</title>
        <authorList>
            <person name="Lai Q."/>
            <person name="Shao Z."/>
        </authorList>
    </citation>
    <scope>NUCLEOTIDE SEQUENCE [LARGE SCALE GENOMIC DNA]</scope>
    <source>
        <strain evidence="2 3">VP5</strain>
    </source>
</reference>
<dbReference type="SUPFAM" id="SSF47413">
    <property type="entry name" value="lambda repressor-like DNA-binding domains"/>
    <property type="match status" value="1"/>
</dbReference>
<dbReference type="SMART" id="SM00530">
    <property type="entry name" value="HTH_XRE"/>
    <property type="match status" value="1"/>
</dbReference>
<proteinExistence type="predicted"/>
<dbReference type="CDD" id="cd00093">
    <property type="entry name" value="HTH_XRE"/>
    <property type="match status" value="1"/>
</dbReference>
<organism evidence="2 3">
    <name type="scientific">Hyphomonas hirschiana VP5</name>
    <dbReference type="NCBI Taxonomy" id="1280951"/>
    <lineage>
        <taxon>Bacteria</taxon>
        <taxon>Pseudomonadati</taxon>
        <taxon>Pseudomonadota</taxon>
        <taxon>Alphaproteobacteria</taxon>
        <taxon>Hyphomonadales</taxon>
        <taxon>Hyphomonadaceae</taxon>
        <taxon>Hyphomonas</taxon>
    </lineage>
</organism>
<evidence type="ECO:0000313" key="2">
    <source>
        <dbReference type="EMBL" id="KCZ92609.1"/>
    </source>
</evidence>
<keyword evidence="2" id="KW-0238">DNA-binding</keyword>
<dbReference type="Pfam" id="PF01381">
    <property type="entry name" value="HTH_3"/>
    <property type="match status" value="1"/>
</dbReference>
<dbReference type="PROSITE" id="PS50943">
    <property type="entry name" value="HTH_CROC1"/>
    <property type="match status" value="1"/>
</dbReference>
<accession>A0A059FPN7</accession>
<comment type="caution">
    <text evidence="2">The sequence shown here is derived from an EMBL/GenBank/DDBJ whole genome shotgun (WGS) entry which is preliminary data.</text>
</comment>
<sequence>MISAQLRAARAMLSWSQSDLAEKTELSVETIKRLERMKGSLDATKVSTLSAITSAFEKAGVEFTNGDAPGVRLRKK</sequence>
<protein>
    <submittedName>
        <fullName evidence="2">DNA-binding protein</fullName>
    </submittedName>
</protein>
<dbReference type="AlphaFoldDB" id="A0A059FPN7"/>
<dbReference type="Proteomes" id="UP000025061">
    <property type="component" value="Unassembled WGS sequence"/>
</dbReference>
<dbReference type="InterPro" id="IPR001387">
    <property type="entry name" value="Cro/C1-type_HTH"/>
</dbReference>
<dbReference type="GO" id="GO:0003677">
    <property type="term" value="F:DNA binding"/>
    <property type="evidence" value="ECO:0007669"/>
    <property type="project" value="UniProtKB-KW"/>
</dbReference>
<feature type="domain" description="HTH cro/C1-type" evidence="1">
    <location>
        <begin position="6"/>
        <end position="63"/>
    </location>
</feature>
<dbReference type="InterPro" id="IPR010982">
    <property type="entry name" value="Lambda_DNA-bd_dom_sf"/>
</dbReference>
<evidence type="ECO:0000313" key="3">
    <source>
        <dbReference type="Proteomes" id="UP000025061"/>
    </source>
</evidence>
<gene>
    <name evidence="2" type="ORF">HHI_11536</name>
</gene>
<dbReference type="EMBL" id="ARYI01000009">
    <property type="protein sequence ID" value="KCZ92609.1"/>
    <property type="molecule type" value="Genomic_DNA"/>
</dbReference>